<organism evidence="3 4">
    <name type="scientific">Streptomyces botrytidirepellens</name>
    <dbReference type="NCBI Taxonomy" id="2486417"/>
    <lineage>
        <taxon>Bacteria</taxon>
        <taxon>Bacillati</taxon>
        <taxon>Actinomycetota</taxon>
        <taxon>Actinomycetes</taxon>
        <taxon>Kitasatosporales</taxon>
        <taxon>Streptomycetaceae</taxon>
        <taxon>Streptomyces</taxon>
    </lineage>
</organism>
<dbReference type="InterPro" id="IPR024983">
    <property type="entry name" value="CHAT_dom"/>
</dbReference>
<evidence type="ECO:0000313" key="4">
    <source>
        <dbReference type="Proteomes" id="UP000275401"/>
    </source>
</evidence>
<feature type="domain" description="CHAT" evidence="2">
    <location>
        <begin position="739"/>
        <end position="1026"/>
    </location>
</feature>
<feature type="region of interest" description="Disordered" evidence="1">
    <location>
        <begin position="820"/>
        <end position="847"/>
    </location>
</feature>
<dbReference type="AlphaFoldDB" id="A0A3M8WMB9"/>
<sequence length="1027" mass="109244">MGDYLDENLRRLIREAMADPDRNRPFSGDSRESVLSPETLRTMAGIVDRARGRLTPAQVSPAEVDIEAVYLAACFHLARGPHAPETEAAEDRLAAGFLFSVVHALRPTALPRALREGLTGTTAQVAPAWQILHAISVVLFSASASARDEAGLWRAAEMFRHTREMAPEENAPRILFNEGSALATLFDLTGDQTLIIAAVALMRQAVAAFPDDEEPPAAVLDALAAAQARVAPPAPVADDATPGGRMARYSLTGAPGDLDTSIAGVRAELDATPTGDPAREGHRISLGNLLRMRFEATGHLGDLTEAIGLLRDALRTVADDALRSPAYSLLGLALLDQYVNTGRPADLDAATAAARSAMAGSTPLSPHHGQLLTNLASVLHARFQAHGELGELAEAIRHLEHAVAATPPHQHDHPVMRIKLAVALGARGQHTGQVAEVDRGVEVLRSVLAGLPATSPHWQAASMELGALLTARSGMTHAPGDLLAATRQFRATALAPGEDIRIRLWSACLWGLNGAYFGDLPEATRAFGVALDDLLPKLTGRALDRRSREVRLRELPSPACSAAAVEISADRPEEALVRLEQGRGVLLAQALRLRGRHPELDATAPELAGRFERVCADLIEERGTAPQRAALNAEFASLLTEIRRLEGFERFHRPLDWERLRTVAARGPVVVLNIAELRCDALLLRADADGGTGVDVLPLAGITRAEVSRRSEGFHAAVTALSSAAGLADADTHQRTMDDTLEWLWEHIAGPVLTRLGLDRPVGSEAEDGEWPRLWWCPTGPLALLPLHAARCPADGSHVQDRVVSSYTPTLGALLHARDRAAPSGKPPTLAAGGVPAPPPGADGTTLPPLPAVDDELAAVAELPVGQSRLLGTDATPEAVLAALRNAPYAHLACHGSYDPEDPSAGGLLLHGGELTVHDLTTQRLDEAEFAYLSACHTAAPGTALVDEVITLASAFQLCGYRHVIGSLWTLKDAITPNLARDTYGALGAARSMAGSAHALHRAVQRLRAERRYAEPLFWASMIHIGP</sequence>
<evidence type="ECO:0000313" key="3">
    <source>
        <dbReference type="EMBL" id="RNG30764.1"/>
    </source>
</evidence>
<dbReference type="InterPro" id="IPR011990">
    <property type="entry name" value="TPR-like_helical_dom_sf"/>
</dbReference>
<name>A0A3M8WMB9_9ACTN</name>
<gene>
    <name evidence="3" type="ORF">EEJ42_09560</name>
</gene>
<evidence type="ECO:0000259" key="2">
    <source>
        <dbReference type="Pfam" id="PF12770"/>
    </source>
</evidence>
<dbReference type="EMBL" id="RIBZ01000121">
    <property type="protein sequence ID" value="RNG30764.1"/>
    <property type="molecule type" value="Genomic_DNA"/>
</dbReference>
<proteinExistence type="predicted"/>
<accession>A0A3M8WMB9</accession>
<dbReference type="Pfam" id="PF12770">
    <property type="entry name" value="CHAT"/>
    <property type="match status" value="1"/>
</dbReference>
<dbReference type="Proteomes" id="UP000275401">
    <property type="component" value="Unassembled WGS sequence"/>
</dbReference>
<reference evidence="3 4" key="1">
    <citation type="submission" date="2018-11" db="EMBL/GenBank/DDBJ databases">
        <title>The Potential of Streptomyces as Biocontrol Agents against the Tomato grey mould, Botrytis cinerea (Gray mold) Frontiers in Microbiology.</title>
        <authorList>
            <person name="Li D."/>
        </authorList>
    </citation>
    <scope>NUCLEOTIDE SEQUENCE [LARGE SCALE GENOMIC DNA]</scope>
    <source>
        <strain evidence="3 4">NEAU-LD23</strain>
    </source>
</reference>
<dbReference type="RefSeq" id="WP_123099530.1">
    <property type="nucleotide sequence ID" value="NZ_RIBZ01000121.1"/>
</dbReference>
<dbReference type="SUPFAM" id="SSF48452">
    <property type="entry name" value="TPR-like"/>
    <property type="match status" value="1"/>
</dbReference>
<evidence type="ECO:0000256" key="1">
    <source>
        <dbReference type="SAM" id="MobiDB-lite"/>
    </source>
</evidence>
<comment type="caution">
    <text evidence="3">The sequence shown here is derived from an EMBL/GenBank/DDBJ whole genome shotgun (WGS) entry which is preliminary data.</text>
</comment>
<dbReference type="Gene3D" id="1.25.40.10">
    <property type="entry name" value="Tetratricopeptide repeat domain"/>
    <property type="match status" value="1"/>
</dbReference>
<keyword evidence="4" id="KW-1185">Reference proteome</keyword>
<protein>
    <submittedName>
        <fullName evidence="3">CHAT domain-containing protein</fullName>
    </submittedName>
</protein>